<feature type="domain" description="PKS/mFAS DH" evidence="12">
    <location>
        <begin position="933"/>
        <end position="1213"/>
    </location>
</feature>
<dbReference type="InterPro" id="IPR050091">
    <property type="entry name" value="PKS_NRPS_Biosynth_Enz"/>
</dbReference>
<dbReference type="InterPro" id="IPR014030">
    <property type="entry name" value="Ketoacyl_synth_N"/>
</dbReference>
<dbReference type="FunFam" id="3.90.180.10:FF:000032">
    <property type="entry name" value="Probable polyketide synthase pks1"/>
    <property type="match status" value="1"/>
</dbReference>
<dbReference type="FunFam" id="3.40.50.720:FF:000209">
    <property type="entry name" value="Polyketide synthase Pks12"/>
    <property type="match status" value="1"/>
</dbReference>
<reference evidence="13 14" key="1">
    <citation type="submission" date="2018-10" db="EMBL/GenBank/DDBJ databases">
        <title>Sequencing the genomes of 1000 actinobacteria strains.</title>
        <authorList>
            <person name="Klenk H.-P."/>
        </authorList>
    </citation>
    <scope>NUCLEOTIDE SEQUENCE [LARGE SCALE GENOMIC DNA]</scope>
    <source>
        <strain evidence="13 14">DSM 45175</strain>
    </source>
</reference>
<dbReference type="Pfam" id="PF08240">
    <property type="entry name" value="ADH_N"/>
    <property type="match status" value="1"/>
</dbReference>
<dbReference type="InterPro" id="IPR020806">
    <property type="entry name" value="PKS_PP-bd"/>
</dbReference>
<dbReference type="InterPro" id="IPR055123">
    <property type="entry name" value="SpnB-like_Rossmann"/>
</dbReference>
<dbReference type="InterPro" id="IPR014031">
    <property type="entry name" value="Ketoacyl_synth_C"/>
</dbReference>
<accession>A0A495JUB0</accession>
<keyword evidence="6" id="KW-0045">Antibiotic biosynthesis</keyword>
<dbReference type="InterPro" id="IPR013154">
    <property type="entry name" value="ADH-like_N"/>
</dbReference>
<evidence type="ECO:0000256" key="2">
    <source>
        <dbReference type="ARBA" id="ARBA00004792"/>
    </source>
</evidence>
<dbReference type="CDD" id="cd08952">
    <property type="entry name" value="KR_1_SDR_x"/>
    <property type="match status" value="1"/>
</dbReference>
<dbReference type="InterPro" id="IPR036736">
    <property type="entry name" value="ACP-like_sf"/>
</dbReference>
<feature type="domain" description="Ketosynthase family 3 (KS3)" evidence="11">
    <location>
        <begin position="34"/>
        <end position="460"/>
    </location>
</feature>
<dbReference type="Pfam" id="PF08659">
    <property type="entry name" value="KR"/>
    <property type="match status" value="2"/>
</dbReference>
<dbReference type="SMART" id="SM00826">
    <property type="entry name" value="PKS_DH"/>
    <property type="match status" value="1"/>
</dbReference>
<dbReference type="InterPro" id="IPR049552">
    <property type="entry name" value="PKS_DH_N"/>
</dbReference>
<dbReference type="InterPro" id="IPR020841">
    <property type="entry name" value="PKS_Beta-ketoAc_synthase_dom"/>
</dbReference>
<evidence type="ECO:0000256" key="4">
    <source>
        <dbReference type="ARBA" id="ARBA00022553"/>
    </source>
</evidence>
<evidence type="ECO:0000259" key="10">
    <source>
        <dbReference type="PROSITE" id="PS50075"/>
    </source>
</evidence>
<gene>
    <name evidence="13" type="ORF">BDK92_6341</name>
</gene>
<dbReference type="GO" id="GO:0031177">
    <property type="term" value="F:phosphopantetheine binding"/>
    <property type="evidence" value="ECO:0007669"/>
    <property type="project" value="InterPro"/>
</dbReference>
<dbReference type="Proteomes" id="UP000277671">
    <property type="component" value="Unassembled WGS sequence"/>
</dbReference>
<feature type="active site" description="Proton acceptor; for dehydratase activity" evidence="9">
    <location>
        <position position="965"/>
    </location>
</feature>
<dbReference type="Pfam" id="PF00109">
    <property type="entry name" value="ketoacyl-synt"/>
    <property type="match status" value="2"/>
</dbReference>
<evidence type="ECO:0000259" key="12">
    <source>
        <dbReference type="PROSITE" id="PS52019"/>
    </source>
</evidence>
<keyword evidence="4" id="KW-0597">Phosphoprotein</keyword>
<dbReference type="Pfam" id="PF21089">
    <property type="entry name" value="PKS_DH_N"/>
    <property type="match status" value="1"/>
</dbReference>
<dbReference type="InterPro" id="IPR014043">
    <property type="entry name" value="Acyl_transferase_dom"/>
</dbReference>
<dbReference type="SUPFAM" id="SSF47336">
    <property type="entry name" value="ACP-like"/>
    <property type="match status" value="2"/>
</dbReference>
<dbReference type="Pfam" id="PF02801">
    <property type="entry name" value="Ketoacyl-synt_C"/>
    <property type="match status" value="2"/>
</dbReference>
<dbReference type="InterPro" id="IPR013968">
    <property type="entry name" value="PKS_KR"/>
</dbReference>
<dbReference type="Pfam" id="PF00698">
    <property type="entry name" value="Acyl_transf_1"/>
    <property type="match status" value="2"/>
</dbReference>
<dbReference type="CDD" id="cd08956">
    <property type="entry name" value="KR_3_FAS_SDR_x"/>
    <property type="match status" value="1"/>
</dbReference>
<dbReference type="SUPFAM" id="SSF52151">
    <property type="entry name" value="FabD/lysophospholipase-like"/>
    <property type="match status" value="2"/>
</dbReference>
<dbReference type="InterPro" id="IPR020843">
    <property type="entry name" value="ER"/>
</dbReference>
<feature type="domain" description="Ketosynthase family 3 (KS3)" evidence="11">
    <location>
        <begin position="2103"/>
        <end position="2529"/>
    </location>
</feature>
<dbReference type="Gene3D" id="3.40.50.11460">
    <property type="match status" value="1"/>
</dbReference>
<dbReference type="Gene3D" id="3.30.70.3290">
    <property type="match status" value="2"/>
</dbReference>
<dbReference type="GO" id="GO:0033068">
    <property type="term" value="P:macrolide biosynthetic process"/>
    <property type="evidence" value="ECO:0007669"/>
    <property type="project" value="UniProtKB-ARBA"/>
</dbReference>
<comment type="caution">
    <text evidence="13">The sequence shown here is derived from an EMBL/GenBank/DDBJ whole genome shotgun (WGS) entry which is preliminary data.</text>
</comment>
<dbReference type="SMART" id="SM00823">
    <property type="entry name" value="PKS_PP"/>
    <property type="match status" value="2"/>
</dbReference>
<dbReference type="PANTHER" id="PTHR43775">
    <property type="entry name" value="FATTY ACID SYNTHASE"/>
    <property type="match status" value="1"/>
</dbReference>
<dbReference type="GO" id="GO:0016491">
    <property type="term" value="F:oxidoreductase activity"/>
    <property type="evidence" value="ECO:0007669"/>
    <property type="project" value="InterPro"/>
</dbReference>
<protein>
    <submittedName>
        <fullName evidence="13">Polyene macrolide polyketide synthase</fullName>
    </submittedName>
</protein>
<dbReference type="InterPro" id="IPR036291">
    <property type="entry name" value="NAD(P)-bd_dom_sf"/>
</dbReference>
<feature type="domain" description="Carrier" evidence="10">
    <location>
        <begin position="3461"/>
        <end position="3536"/>
    </location>
</feature>
<dbReference type="InterPro" id="IPR032821">
    <property type="entry name" value="PKS_assoc"/>
</dbReference>
<dbReference type="PROSITE" id="PS50075">
    <property type="entry name" value="CARRIER"/>
    <property type="match status" value="2"/>
</dbReference>
<dbReference type="Pfam" id="PF16197">
    <property type="entry name" value="KAsynt_C_assoc"/>
    <property type="match status" value="2"/>
</dbReference>
<evidence type="ECO:0000256" key="3">
    <source>
        <dbReference type="ARBA" id="ARBA00022450"/>
    </source>
</evidence>
<dbReference type="Pfam" id="PF22953">
    <property type="entry name" value="SpnB_Rossmann"/>
    <property type="match status" value="1"/>
</dbReference>
<dbReference type="Gene3D" id="3.40.47.10">
    <property type="match status" value="2"/>
</dbReference>
<keyword evidence="8" id="KW-0012">Acyltransferase</keyword>
<dbReference type="FunFam" id="3.40.366.10:FF:000002">
    <property type="entry name" value="Probable polyketide synthase 2"/>
    <property type="match status" value="2"/>
</dbReference>
<dbReference type="SUPFAM" id="SSF53901">
    <property type="entry name" value="Thiolase-like"/>
    <property type="match status" value="2"/>
</dbReference>
<dbReference type="FunFam" id="1.10.1200.10:FF:000007">
    <property type="entry name" value="Probable polyketide synthase pks17"/>
    <property type="match status" value="2"/>
</dbReference>
<dbReference type="PROSITE" id="PS00606">
    <property type="entry name" value="KS3_1"/>
    <property type="match status" value="2"/>
</dbReference>
<dbReference type="InterPro" id="IPR011032">
    <property type="entry name" value="GroES-like_sf"/>
</dbReference>
<dbReference type="SUPFAM" id="SSF51735">
    <property type="entry name" value="NAD(P)-binding Rossmann-fold domains"/>
    <property type="match status" value="5"/>
</dbReference>
<dbReference type="InterPro" id="IPR018201">
    <property type="entry name" value="Ketoacyl_synth_AS"/>
</dbReference>
<dbReference type="Gene3D" id="3.40.50.720">
    <property type="entry name" value="NAD(P)-binding Rossmann-like Domain"/>
    <property type="match status" value="2"/>
</dbReference>
<comment type="cofactor">
    <cofactor evidence="1">
        <name>pantetheine 4'-phosphate</name>
        <dbReference type="ChEBI" id="CHEBI:47942"/>
    </cofactor>
</comment>
<dbReference type="InterPro" id="IPR042104">
    <property type="entry name" value="PKS_dehydratase_sf"/>
</dbReference>
<dbReference type="InterPro" id="IPR049900">
    <property type="entry name" value="PKS_mFAS_DH"/>
</dbReference>
<dbReference type="InterPro" id="IPR006162">
    <property type="entry name" value="Ppantetheine_attach_site"/>
</dbReference>
<dbReference type="SUPFAM" id="SSF55048">
    <property type="entry name" value="Probable ACP-binding domain of malonyl-CoA ACP transacylase"/>
    <property type="match status" value="2"/>
</dbReference>
<evidence type="ECO:0000256" key="8">
    <source>
        <dbReference type="ARBA" id="ARBA00023315"/>
    </source>
</evidence>
<dbReference type="FunFam" id="3.40.47.10:FF:000019">
    <property type="entry name" value="Polyketide synthase type I"/>
    <property type="match status" value="2"/>
</dbReference>
<dbReference type="InterPro" id="IPR001227">
    <property type="entry name" value="Ac_transferase_dom_sf"/>
</dbReference>
<evidence type="ECO:0000256" key="5">
    <source>
        <dbReference type="ARBA" id="ARBA00022679"/>
    </source>
</evidence>
<dbReference type="Pfam" id="PF00550">
    <property type="entry name" value="PP-binding"/>
    <property type="match status" value="2"/>
</dbReference>
<dbReference type="SMART" id="SM00827">
    <property type="entry name" value="PKS_AT"/>
    <property type="match status" value="2"/>
</dbReference>
<dbReference type="OrthoDB" id="5476359at2"/>
<evidence type="ECO:0000256" key="6">
    <source>
        <dbReference type="ARBA" id="ARBA00023194"/>
    </source>
</evidence>
<dbReference type="InterPro" id="IPR016035">
    <property type="entry name" value="Acyl_Trfase/lysoPLipase"/>
</dbReference>
<sequence>MDTSTEEIVAALRDSVKEVHRLKQQNQRLTGAANEPIAIVGMACALPGGVDSPEALWDLVIQERDAVGPFPGDRGWDIGALYHPDPDHPGTTYAREGGFLDRAGDFDAELFGISPREALAMDPQQRLLLETSWQALERARINPYSLHGTDTGVFAGLGAAGYAARLDAVPDDVGGYLGNGTSISVASGRISYTLGLEGPAVTVDTACSSSLVAVHLAVRSLRHGECSLALAGGVSVMSNPGAFVDFSRQRGLAADGRCKAFSASADGTGWAEGAGVLVLERLSEARRHGREVLAVIRGSAINQDGASSGLTAPSGPAQQRVIRQALAAAGLSSADVDAVEGHGTGTRLGDPIEAQALLATYGKDRPADRPLLLGSLKSNIGHTQTAAGAAGVIKMVLALRHGLLPRTLHVDTPTPEVDWSAGAVRLLTETRAWPVLGRPRRAGVSSFGASGTNAHIILEEAETAGSNAVRPVPVGPDDVPPEPAGPVLWPLSARSEQALLGQASRLRDHLAADSSVRPVDVGWSLAHSRASLDHRAVVVGDEPAQLLAALDELAIRGVTGTGGRLAFLFTGQGAQRPGMGLGLVDRYPAFAEAFDRVCVELDRWVDQPVRQTIMGDPDRLGGTGSAQPALLALEIALFRLAESWGLRPDYLAGHSVGELAAAHVAGVLSLPDVSRLVAARGALMQALPEGGAMAAVQATEDEVGELLATLPGGAEQVGVAAVNGPRSVVVSGDATGVAEVTAHFTAIGRRTRRLRVSHAFHSPLMDPMLAGYREVVEQVTFHPPRLPIVSTLTGRLAGDELCTPEYWVRHAREPVRFAEAVDVLLRSRVRTFVELGPDAVLAPMVAECLGGVDDVHVVPTLRAGRADEHQVLTALGELYVRGRDLDWSALYATRGARLVDLPTYAFQRDRYWLSNPAGAVNEIDSVGLNVVGHPLLGAALELVDGDGVLFTSRLSARSQPWITEHVVLGAVLVPGSGLVELALRAGDEAGCPHLEELTLGNPLVLPEEGAIDLRVWIGPGDENGRRPLTVHSRQAGAAPDTTWTANATGTLSAEQPLPPRLPAPPNWPPAGATPIAIDNLYDRFAELGFSYGPLFTGVRAAWRHGDEVYADVALSIDTDADADRFNLHPALLDAALPQALALGTWVDDGDEQGRLPFSWTDVHLYRTGATALRVRLARTDAGGISLAAVDPDGEPVVSVGSLVLRPVSAAQLGSTAGRDESLLYQDWVRMTDHPTPAGPTVVLGTNPYDLPVTAAVVDLAALADQATGDPGGLTALLCVGAAAGSDVSAAARQTTMEVLRTLRDFLADERLAPVRLAIVTRGAVMVGDGPLDLALAPVWGLLRSAQAEHPERFVLVDLDPVDGLSKPAFLAALAGHENEMVIRGEHLYVPRLARISAGPTLVPPPTPHWRLDVTTRGTIENLALLAHPSAARSLEPGEVRIAVRAAGLNFRDVLIALGMYPGDAEMGGEGAGTVVEVGPGVTGLAPGDAVLGLLSAGFGPLAVADHRTLVRIPDGWSYERAAAVPIAFLTAAYGLLDLAGLASGASILVHAGTGGVGMAAVRLARHLGAEVYATASPAKWDVLRELGLDDAHISSSRDTEFTAKFRATSAGRGVDVVLNSLAGEFVDASLRVLAPGGRFIEMGKSDVRQPERVAQDHPGVTYRAFDLMEAGPDRLGELLTAMLDLFERGAVETLPVTGWDVRRAGAAFRHVSQARHVGKVVLTMPRALDPARAVLVTGATGGLGRLVSRHLVVEHGVTDLLLVSRTGPRAEHADDLVAELTALGARVTLLACDVADRTALAELLDGRRLTAVVHLAGVVDDGVVSSLTAEQVARVFAAKVDAAWNLHELTRDMDLSAFVLFSSAAGLFGGAGQGNYAAANVFLDALAQWRRARQLPAISLAWGLWAEPGGMAARLSGTDRSRVAQGGVLALDSAEGLELLDTALRVDQAVVAPLRLDLTTMARRAEVPALLSGLVRTRTGRGVRAKGGRGAEAPLAARLAAVPSDERERFLLDLVRDQAAAVLGHASTDAVSARRAFKDLGFDSLTAIELRNRINSVTGLRLPATLIFDHPTPAALAEHVYAGLAGTATAPVAVMPGPIVNGDDPIAIVAMGCRFPGGVRTPEDLWALLATGTDAVVDFPTDRGWNLDALYDPDPETPGTTYVRSGGFIRDVADFDPGPFGIGPREALAMDPQQRLLLEASWEVLERAGIDPHSLRGSRTGVFVGTSGQDYAGLFGATGQDADGHLVTGNAASVLSGRVAYTFGLEGPAITVDTACSSSLVALHLGAQALRQDECSLALVGGVTIMSSPTAFLDFSRQRGLAADGRCKAFSAAADGTGWGEGLGLLLLERLSDARRQGHPVLALVRGSAVNQDGASNGLTAPNGPSQQRVIRQALSSAGLSPADVDAVEAHGTGTRLGDPIEAQALLATYGQDRPADRPLLLGSLKSNLGHTQAAAGAAGVIKMVLAMTNGVLPMTLHVDTPTPEVDWSAGGVRLLTGRHDWPETGRPRRAGVSSFGISGTNAHVILEQADPSPPPSASAWPGPALWPLSGHSDSVVRAQAERLARGVAADPMVRPADIGRALATTRPALPHRAVVIGEGRDELLAGLASPSVRGVVRTGGRLAMVFTGQGAQRLGMGADLYRRFPRFAEAFDAVCAELDPLLDRPLREVVHGGETVDQSTALDETGYTQPALFAVEVALFRLVESWGVRPDVVAGHSVGELVAAYAAGMLSLPDACRLVAARGRLMQSLPSGGAMVAVQAAEHEVLQAVADHPERMSIAAVNGPAAVVLSGEDRIVGEAAEKLAAQGHKVRRLRVSHAFHSPLMEPMLAQFRSVAEGVVFEPPRIPLVLSDPGADPATADYWVRQVRQPVRFADVVAELEARGVDTFVEVGPDAVLSAMVEDCLAGRDEQSAIPLLRRDRPEVVQVLTAVAELFVRGRELDWEALYDGARSTGVQLPTYPFERRRYWPTAVTDDARRDTVPPRSLRHRVVWKPVPTPATTRLAGTWLVAVPAEAAGAAQVKAVTSALTARGAHVVRVELGAVGGDRGEYAERLRALEVEPLGVLSLLALAGEAGAQATVALVQALTDAGIDASVWCATTGASGPEQALVQGLGRVIRLEYPDRWGGLIELPEVLDESTSRWLCDVLADPGGETDLAIRPGGVLARRLVRAPVDTAPTPIAWRPAGTVLITGGTGALGAHLARDLARAGTEHLVLTNRSGRGAAGVAALEAELISYGARVTVTACDVTDRGAVLRLVEGITSEGRLAAVVHAAGVLDDCVIDSLTEQRLDRVLRPKVLGARHLDEATRELELEAFVLFSSLSATLGSAGQANYVAANAYLDALAERRRADGLIATSVAWGPWAGGGMAMADKVRGQSRQGGVSPMTPDLALAALRQAIGEDDTHVVIADVDWQRLLAVHPDPLLDELVQTAESHVEPQPTDDEPARLRDRLATAPQAQRHRILAGLVRVHAAQVLGHPNVQTVDLGQGFLEMGFDSLGAVKLRNRLNRVTGLRLPSSTLFDHPTPSALAEHLVAELAPDSATTVLAELDRLEAALAQVDMTAPAYPVISGRLAALASAWNRRSPGERHEELDTASLDEVMNVIENELGL</sequence>
<dbReference type="PROSITE" id="PS52004">
    <property type="entry name" value="KS3_2"/>
    <property type="match status" value="2"/>
</dbReference>
<evidence type="ECO:0000256" key="9">
    <source>
        <dbReference type="PROSITE-ProRule" id="PRU01363"/>
    </source>
</evidence>
<dbReference type="GO" id="GO:0004312">
    <property type="term" value="F:fatty acid synthase activity"/>
    <property type="evidence" value="ECO:0007669"/>
    <property type="project" value="TreeGrafter"/>
</dbReference>
<dbReference type="RefSeq" id="WP_121160002.1">
    <property type="nucleotide sequence ID" value="NZ_RBKT01000001.1"/>
</dbReference>
<keyword evidence="14" id="KW-1185">Reference proteome</keyword>
<keyword evidence="3" id="KW-0596">Phosphopantetheine</keyword>
<dbReference type="SMART" id="SM00822">
    <property type="entry name" value="PKS_KR"/>
    <property type="match status" value="2"/>
</dbReference>
<dbReference type="Gene3D" id="3.90.180.10">
    <property type="entry name" value="Medium-chain alcohol dehydrogenases, catalytic domain"/>
    <property type="match status" value="1"/>
</dbReference>
<evidence type="ECO:0000259" key="11">
    <source>
        <dbReference type="PROSITE" id="PS52004"/>
    </source>
</evidence>
<dbReference type="InterPro" id="IPR009081">
    <property type="entry name" value="PP-bd_ACP"/>
</dbReference>
<keyword evidence="7" id="KW-0511">Multifunctional enzyme</keyword>
<dbReference type="CDD" id="cd00833">
    <property type="entry name" value="PKS"/>
    <property type="match status" value="2"/>
</dbReference>
<dbReference type="Gene3D" id="1.10.1200.10">
    <property type="entry name" value="ACP-like"/>
    <property type="match status" value="2"/>
</dbReference>
<feature type="domain" description="Carrier" evidence="10">
    <location>
        <begin position="2009"/>
        <end position="2084"/>
    </location>
</feature>
<dbReference type="Pfam" id="PF13602">
    <property type="entry name" value="ADH_zinc_N_2"/>
    <property type="match status" value="1"/>
</dbReference>
<dbReference type="Pfam" id="PF08990">
    <property type="entry name" value="Docking"/>
    <property type="match status" value="1"/>
</dbReference>
<evidence type="ECO:0000256" key="7">
    <source>
        <dbReference type="ARBA" id="ARBA00023268"/>
    </source>
</evidence>
<dbReference type="InterPro" id="IPR016039">
    <property type="entry name" value="Thiolase-like"/>
</dbReference>
<dbReference type="InterPro" id="IPR020807">
    <property type="entry name" value="PKS_DH"/>
</dbReference>
<dbReference type="EMBL" id="RBKT01000001">
    <property type="protein sequence ID" value="RKR91912.1"/>
    <property type="molecule type" value="Genomic_DNA"/>
</dbReference>
<dbReference type="PANTHER" id="PTHR43775:SF51">
    <property type="entry name" value="INACTIVE PHENOLPHTHIOCEROL SYNTHESIS POLYKETIDE SYNTHASE TYPE I PKS1-RELATED"/>
    <property type="match status" value="1"/>
</dbReference>
<dbReference type="InterPro" id="IPR016036">
    <property type="entry name" value="Malonyl_transacylase_ACP-bd"/>
</dbReference>
<comment type="pathway">
    <text evidence="2">Antibiotic biosynthesis.</text>
</comment>
<organism evidence="13 14">
    <name type="scientific">Micromonospora pisi</name>
    <dbReference type="NCBI Taxonomy" id="589240"/>
    <lineage>
        <taxon>Bacteria</taxon>
        <taxon>Bacillati</taxon>
        <taxon>Actinomycetota</taxon>
        <taxon>Actinomycetes</taxon>
        <taxon>Micromonosporales</taxon>
        <taxon>Micromonosporaceae</taxon>
        <taxon>Micromonospora</taxon>
    </lineage>
</organism>
<dbReference type="GO" id="GO:0006633">
    <property type="term" value="P:fatty acid biosynthetic process"/>
    <property type="evidence" value="ECO:0007669"/>
    <property type="project" value="InterPro"/>
</dbReference>
<dbReference type="SMART" id="SM01294">
    <property type="entry name" value="PKS_PP_betabranch"/>
    <property type="match status" value="1"/>
</dbReference>
<dbReference type="Gene3D" id="3.40.366.10">
    <property type="entry name" value="Malonyl-Coenzyme A Acyl Carrier Protein, domain 2"/>
    <property type="match status" value="2"/>
</dbReference>
<dbReference type="InterPro" id="IPR057326">
    <property type="entry name" value="KR_dom"/>
</dbReference>
<dbReference type="PROSITE" id="PS00012">
    <property type="entry name" value="PHOSPHOPANTETHEINE"/>
    <property type="match status" value="2"/>
</dbReference>
<dbReference type="SMART" id="SM00825">
    <property type="entry name" value="PKS_KS"/>
    <property type="match status" value="2"/>
</dbReference>
<evidence type="ECO:0000313" key="14">
    <source>
        <dbReference type="Proteomes" id="UP000277671"/>
    </source>
</evidence>
<keyword evidence="5" id="KW-0808">Transferase</keyword>
<dbReference type="SUPFAM" id="SSF50129">
    <property type="entry name" value="GroES-like"/>
    <property type="match status" value="1"/>
</dbReference>
<feature type="region of interest" description="N-terminal hotdog fold" evidence="9">
    <location>
        <begin position="933"/>
        <end position="1058"/>
    </location>
</feature>
<dbReference type="GO" id="GO:0004315">
    <property type="term" value="F:3-oxoacyl-[acyl-carrier-protein] synthase activity"/>
    <property type="evidence" value="ECO:0007669"/>
    <property type="project" value="InterPro"/>
</dbReference>
<dbReference type="Pfam" id="PF14765">
    <property type="entry name" value="PS-DH"/>
    <property type="match status" value="1"/>
</dbReference>
<dbReference type="Gene3D" id="3.10.129.110">
    <property type="entry name" value="Polyketide synthase dehydratase"/>
    <property type="match status" value="1"/>
</dbReference>
<feature type="active site" description="Proton donor; for dehydratase activity" evidence="9">
    <location>
        <position position="1133"/>
    </location>
</feature>
<dbReference type="InterPro" id="IPR015083">
    <property type="entry name" value="NorB/c/GfsB-D-like_docking"/>
</dbReference>
<dbReference type="InterPro" id="IPR049551">
    <property type="entry name" value="PKS_DH_C"/>
</dbReference>
<feature type="region of interest" description="C-terminal hotdog fold" evidence="9">
    <location>
        <begin position="1072"/>
        <end position="1213"/>
    </location>
</feature>
<dbReference type="CDD" id="cd05195">
    <property type="entry name" value="enoyl_red"/>
    <property type="match status" value="1"/>
</dbReference>
<evidence type="ECO:0000313" key="13">
    <source>
        <dbReference type="EMBL" id="RKR91912.1"/>
    </source>
</evidence>
<proteinExistence type="predicted"/>
<name>A0A495JUB0_9ACTN</name>
<evidence type="ECO:0000256" key="1">
    <source>
        <dbReference type="ARBA" id="ARBA00001957"/>
    </source>
</evidence>
<dbReference type="SMART" id="SM00829">
    <property type="entry name" value="PKS_ER"/>
    <property type="match status" value="1"/>
</dbReference>
<dbReference type="PROSITE" id="PS52019">
    <property type="entry name" value="PKS_MFAS_DH"/>
    <property type="match status" value="1"/>
</dbReference>